<dbReference type="InterPro" id="IPR004401">
    <property type="entry name" value="YbaB/EbfC"/>
</dbReference>
<reference evidence="4 5" key="1">
    <citation type="submission" date="2016-05" db="EMBL/GenBank/DDBJ databases">
        <authorList>
            <person name="Lavstsen T."/>
            <person name="Jespersen J.S."/>
        </authorList>
    </citation>
    <scope>NUCLEOTIDE SEQUENCE [LARGE SCALE GENOMIC DNA]</scope>
    <source>
        <strain evidence="4 5">B7-9</strain>
    </source>
</reference>
<evidence type="ECO:0000313" key="5">
    <source>
        <dbReference type="Proteomes" id="UP000220922"/>
    </source>
</evidence>
<evidence type="ECO:0000256" key="3">
    <source>
        <dbReference type="SAM" id="Coils"/>
    </source>
</evidence>
<gene>
    <name evidence="4" type="ORF">A9Q02_04590</name>
</gene>
<evidence type="ECO:0000313" key="4">
    <source>
        <dbReference type="EMBL" id="PDV97191.1"/>
    </source>
</evidence>
<dbReference type="NCBIfam" id="TIGR00103">
    <property type="entry name" value="DNA_YbaB_EbfC"/>
    <property type="match status" value="1"/>
</dbReference>
<comment type="subcellular location">
    <subcellularLocation>
        <location evidence="2">Cytoplasm</location>
        <location evidence="2">Nucleoid</location>
    </subcellularLocation>
</comment>
<protein>
    <recommendedName>
        <fullName evidence="2">Nucleoid-associated protein A9Q02_04590</fullName>
    </recommendedName>
</protein>
<keyword evidence="3" id="KW-0175">Coiled coil</keyword>
<dbReference type="PANTHER" id="PTHR33449:SF1">
    <property type="entry name" value="NUCLEOID-ASSOCIATED PROTEIN YBAB"/>
    <property type="match status" value="1"/>
</dbReference>
<evidence type="ECO:0000256" key="2">
    <source>
        <dbReference type="HAMAP-Rule" id="MF_00274"/>
    </source>
</evidence>
<organism evidence="4 5">
    <name type="scientific">Candidatus Chloroploca asiatica</name>
    <dbReference type="NCBI Taxonomy" id="1506545"/>
    <lineage>
        <taxon>Bacteria</taxon>
        <taxon>Bacillati</taxon>
        <taxon>Chloroflexota</taxon>
        <taxon>Chloroflexia</taxon>
        <taxon>Chloroflexales</taxon>
        <taxon>Chloroflexineae</taxon>
        <taxon>Oscillochloridaceae</taxon>
        <taxon>Candidatus Chloroploca</taxon>
    </lineage>
</organism>
<dbReference type="Pfam" id="PF02575">
    <property type="entry name" value="YbaB_DNA_bd"/>
    <property type="match status" value="1"/>
</dbReference>
<keyword evidence="5" id="KW-1185">Reference proteome</keyword>
<dbReference type="OrthoDB" id="9795263at2"/>
<dbReference type="AlphaFoldDB" id="A0A2H3KXV0"/>
<keyword evidence="1 2" id="KW-0238">DNA-binding</keyword>
<keyword evidence="2" id="KW-0963">Cytoplasm</keyword>
<sequence>MNPRQLQQMAQQMQREMQKIQEELGVTMVEGSAGGGAITVQMNGHRELQGITISPEVIDPDDVEMLQDLLMAAFSDASKKAQEMAEKRMGPLMGGMKGMPGLF</sequence>
<dbReference type="PIRSF" id="PIRSF004555">
    <property type="entry name" value="UCP004555"/>
    <property type="match status" value="1"/>
</dbReference>
<dbReference type="SUPFAM" id="SSF82607">
    <property type="entry name" value="YbaB-like"/>
    <property type="match status" value="1"/>
</dbReference>
<dbReference type="InterPro" id="IPR036894">
    <property type="entry name" value="YbaB-like_sf"/>
</dbReference>
<evidence type="ECO:0000256" key="1">
    <source>
        <dbReference type="ARBA" id="ARBA00023125"/>
    </source>
</evidence>
<comment type="similarity">
    <text evidence="2">Belongs to the YbaB/EbfC family.</text>
</comment>
<name>A0A2H3KXV0_9CHLR</name>
<proteinExistence type="inferred from homology"/>
<dbReference type="RefSeq" id="WP_097654614.1">
    <property type="nucleotide sequence ID" value="NZ_LYXE01000157.1"/>
</dbReference>
<accession>A0A2H3KXV0</accession>
<dbReference type="Gene3D" id="3.30.1310.10">
    <property type="entry name" value="Nucleoid-associated protein YbaB-like domain"/>
    <property type="match status" value="1"/>
</dbReference>
<dbReference type="EMBL" id="LYXE01000157">
    <property type="protein sequence ID" value="PDV97191.1"/>
    <property type="molecule type" value="Genomic_DNA"/>
</dbReference>
<dbReference type="Proteomes" id="UP000220922">
    <property type="component" value="Unassembled WGS sequence"/>
</dbReference>
<comment type="caution">
    <text evidence="4">The sequence shown here is derived from an EMBL/GenBank/DDBJ whole genome shotgun (WGS) entry which is preliminary data.</text>
</comment>
<dbReference type="GO" id="GO:0043590">
    <property type="term" value="C:bacterial nucleoid"/>
    <property type="evidence" value="ECO:0007669"/>
    <property type="project" value="UniProtKB-UniRule"/>
</dbReference>
<comment type="function">
    <text evidence="2">Binds to DNA and alters its conformation. May be involved in regulation of gene expression, nucleoid organization and DNA protection.</text>
</comment>
<dbReference type="GO" id="GO:0003677">
    <property type="term" value="F:DNA binding"/>
    <property type="evidence" value="ECO:0007669"/>
    <property type="project" value="UniProtKB-UniRule"/>
</dbReference>
<dbReference type="PANTHER" id="PTHR33449">
    <property type="entry name" value="NUCLEOID-ASSOCIATED PROTEIN YBAB"/>
    <property type="match status" value="1"/>
</dbReference>
<dbReference type="GO" id="GO:0005829">
    <property type="term" value="C:cytosol"/>
    <property type="evidence" value="ECO:0007669"/>
    <property type="project" value="TreeGrafter"/>
</dbReference>
<feature type="coiled-coil region" evidence="3">
    <location>
        <begin position="3"/>
        <end position="30"/>
    </location>
</feature>
<comment type="subunit">
    <text evidence="2">Homodimer.</text>
</comment>
<dbReference type="HAMAP" id="MF_00274">
    <property type="entry name" value="DNA_YbaB_EbfC"/>
    <property type="match status" value="1"/>
</dbReference>